<dbReference type="OrthoDB" id="443402at2759"/>
<dbReference type="Pfam" id="PF24883">
    <property type="entry name" value="NPHP3_N"/>
    <property type="match status" value="1"/>
</dbReference>
<dbReference type="InterPro" id="IPR027417">
    <property type="entry name" value="P-loop_NTPase"/>
</dbReference>
<dbReference type="STRING" id="356882.A0A423WZP9"/>
<dbReference type="AlphaFoldDB" id="A0A423WZP9"/>
<evidence type="ECO:0000259" key="2">
    <source>
        <dbReference type="Pfam" id="PF24883"/>
    </source>
</evidence>
<comment type="caution">
    <text evidence="4">The sequence shown here is derived from an EMBL/GenBank/DDBJ whole genome shotgun (WGS) entry which is preliminary data.</text>
</comment>
<accession>A0A423WZP9</accession>
<dbReference type="PANTHER" id="PTHR10039">
    <property type="entry name" value="AMELOGENIN"/>
    <property type="match status" value="1"/>
</dbReference>
<feature type="domain" description="DUF7791" evidence="3">
    <location>
        <begin position="440"/>
        <end position="563"/>
    </location>
</feature>
<evidence type="ECO:0008006" key="6">
    <source>
        <dbReference type="Google" id="ProtNLM"/>
    </source>
</evidence>
<evidence type="ECO:0000256" key="1">
    <source>
        <dbReference type="ARBA" id="ARBA00022737"/>
    </source>
</evidence>
<sequence length="916" mass="103979">MDDIKLLEERLERTAGQITLHLCRISNHYHRYEVNALKELYEQARVLGLNQFNKLQSLEVKLEAIYEAIDDKIQKQRIFSNRDGESILGPDMESVREQLADLDLTGQEVARHQRIMRSLAFKQRVERYASIPIAHQTTLRWIFDPENTSEASSKAKRLLEWLRVGQGLFWVSGKPGSGKSTLMKFLSDSPQTRVALAEWAGDRRVVVASHYFWWSGTAIQKSQEGLLRTLVYEIFKEGGPDLIQTACPERWKGLVGDDTDSEHGSNWSLDELRLVFQSLANHAELPVNFCIFIDGLDEYGARGELDSLCNILKQLSTSSRNIKFCLSSRPWNEFLVAFRHLQEDQVIHVHEMTKDDIRSYAHARLAEHEYWQLLSKTDGQADSLLNLLSEQAKGVFLWVFLVTAALKESLNNRDSFSDLHRRLESYPDNLDGFFKDMLESVDSWYHPKMSSCLQVALAAEEPLDAVIYAFHEQEFEDPNYALSVAISPADHEEARHLIAARLNGWCKGLLEVHYGSVHFLHRTVKDFLMSGGMTGFLKTKAPEWFCPGLSIVKSYTAWMKTSTFYNLPNVVTSIRKRIIREDLARLGGPDTSGTLEWILGGLLKASSDLETAEASQSVQNNVALHIDEVEGAMNTMQYLGVVTFENTEVCNDIIHLLRFYILEAGLASYLNRKLLRQPDYLGILDKPALSILLDAGFHASDQRAMTSFPRKLYFCLECLLKNGEDPDETYGTPPTRTPFRKLMGLAISSEETEDGAILHANLSRWTLPIIHSGILSLFLKFGAEVTSRDCESMVLLAFQIPPTPCDEDSYLLELDAFFQYMPHGVLVHQVFLSHLEDVSSNGPGNLNARLMVEVLSRLLRKIRGDRDETQLMCERITACLPSRVCKRIELACRSENGGVNLSDMVGKKRKRDENES</sequence>
<dbReference type="Proteomes" id="UP000283895">
    <property type="component" value="Unassembled WGS sequence"/>
</dbReference>
<gene>
    <name evidence="4" type="ORF">VMCG_02836</name>
</gene>
<feature type="domain" description="Nephrocystin 3-like N-terminal" evidence="2">
    <location>
        <begin position="154"/>
        <end position="329"/>
    </location>
</feature>
<evidence type="ECO:0000259" key="3">
    <source>
        <dbReference type="Pfam" id="PF25053"/>
    </source>
</evidence>
<dbReference type="EMBL" id="LKEA01000005">
    <property type="protein sequence ID" value="ROW09036.1"/>
    <property type="molecule type" value="Genomic_DNA"/>
</dbReference>
<name>A0A423WZP9_9PEZI</name>
<reference evidence="4 5" key="1">
    <citation type="submission" date="2015-09" db="EMBL/GenBank/DDBJ databases">
        <title>Host preference determinants of Valsa canker pathogens revealed by comparative genomics.</title>
        <authorList>
            <person name="Yin Z."/>
            <person name="Huang L."/>
        </authorList>
    </citation>
    <scope>NUCLEOTIDE SEQUENCE [LARGE SCALE GENOMIC DNA]</scope>
    <source>
        <strain evidence="4 5">03-1</strain>
    </source>
</reference>
<dbReference type="InterPro" id="IPR056884">
    <property type="entry name" value="NPHP3-like_N"/>
</dbReference>
<organism evidence="4 5">
    <name type="scientific">Cytospora schulzeri</name>
    <dbReference type="NCBI Taxonomy" id="448051"/>
    <lineage>
        <taxon>Eukaryota</taxon>
        <taxon>Fungi</taxon>
        <taxon>Dikarya</taxon>
        <taxon>Ascomycota</taxon>
        <taxon>Pezizomycotina</taxon>
        <taxon>Sordariomycetes</taxon>
        <taxon>Sordariomycetidae</taxon>
        <taxon>Diaporthales</taxon>
        <taxon>Cytosporaceae</taxon>
        <taxon>Cytospora</taxon>
    </lineage>
</organism>
<proteinExistence type="predicted"/>
<dbReference type="PANTHER" id="PTHR10039:SF5">
    <property type="entry name" value="NACHT DOMAIN-CONTAINING PROTEIN"/>
    <property type="match status" value="1"/>
</dbReference>
<protein>
    <recommendedName>
        <fullName evidence="6">NACHT domain-containing protein</fullName>
    </recommendedName>
</protein>
<keyword evidence="1" id="KW-0677">Repeat</keyword>
<dbReference type="SUPFAM" id="SSF52540">
    <property type="entry name" value="P-loop containing nucleoside triphosphate hydrolases"/>
    <property type="match status" value="1"/>
</dbReference>
<dbReference type="InterPro" id="IPR056693">
    <property type="entry name" value="DUF7791"/>
</dbReference>
<evidence type="ECO:0000313" key="4">
    <source>
        <dbReference type="EMBL" id="ROW09036.1"/>
    </source>
</evidence>
<dbReference type="Gene3D" id="3.40.50.300">
    <property type="entry name" value="P-loop containing nucleotide triphosphate hydrolases"/>
    <property type="match status" value="1"/>
</dbReference>
<keyword evidence="5" id="KW-1185">Reference proteome</keyword>
<evidence type="ECO:0000313" key="5">
    <source>
        <dbReference type="Proteomes" id="UP000283895"/>
    </source>
</evidence>
<dbReference type="Pfam" id="PF25053">
    <property type="entry name" value="DUF7791"/>
    <property type="match status" value="1"/>
</dbReference>